<protein>
    <submittedName>
        <fullName evidence="1">Uncharacterized protein</fullName>
    </submittedName>
</protein>
<dbReference type="Proteomes" id="UP000034856">
    <property type="component" value="Unassembled WGS sequence"/>
</dbReference>
<dbReference type="AlphaFoldDB" id="A0A0G1SWS8"/>
<proteinExistence type="predicted"/>
<accession>A0A0G1SWS8</accession>
<dbReference type="SUPFAM" id="SSF52309">
    <property type="entry name" value="N-(deoxy)ribosyltransferase-like"/>
    <property type="match status" value="1"/>
</dbReference>
<sequence length="274" mass="31600">MPVLLMSYIKDTFIAQASQHTLCANLQSSANKFNLGMRRIGQSFDRTLWHLKKRRNGMQIFLICPVRGITDEEKNAIVRYVLNLVRSGHTVHWPPRDTDQNDSVGLRICQDNRQAIEDAEEIHVWWNEKSQGSLFVLGMAFALRKKIVLVNFDSVRQTPRKSFNNVLLRIGVDYLAETTGGRLHWNDPGMDALEQGWKDFPLGTRVEVRTAGDIWRTGTVVETLNENERGIEVKCDERWHDNLEFYDGRGATVMVFMNTRRGILSNIRRIVSKK</sequence>
<dbReference type="EMBL" id="LCMM01000016">
    <property type="protein sequence ID" value="KKU37640.1"/>
    <property type="molecule type" value="Genomic_DNA"/>
</dbReference>
<evidence type="ECO:0000313" key="2">
    <source>
        <dbReference type="Proteomes" id="UP000034856"/>
    </source>
</evidence>
<evidence type="ECO:0000313" key="1">
    <source>
        <dbReference type="EMBL" id="KKU37640.1"/>
    </source>
</evidence>
<name>A0A0G1SWS8_9BACT</name>
<comment type="caution">
    <text evidence="1">The sequence shown here is derived from an EMBL/GenBank/DDBJ whole genome shotgun (WGS) entry which is preliminary data.</text>
</comment>
<gene>
    <name evidence="1" type="ORF">UX51_C0016G0002</name>
</gene>
<reference evidence="1 2" key="1">
    <citation type="journal article" date="2015" name="Nature">
        <title>rRNA introns, odd ribosomes, and small enigmatic genomes across a large radiation of phyla.</title>
        <authorList>
            <person name="Brown C.T."/>
            <person name="Hug L.A."/>
            <person name="Thomas B.C."/>
            <person name="Sharon I."/>
            <person name="Castelle C.J."/>
            <person name="Singh A."/>
            <person name="Wilkins M.J."/>
            <person name="Williams K.H."/>
            <person name="Banfield J.F."/>
        </authorList>
    </citation>
    <scope>NUCLEOTIDE SEQUENCE [LARGE SCALE GENOMIC DNA]</scope>
</reference>
<organism evidence="1 2">
    <name type="scientific">Candidatus Azambacteria bacterium GW2011_GWF2_46_32</name>
    <dbReference type="NCBI Taxonomy" id="1618628"/>
    <lineage>
        <taxon>Bacteria</taxon>
        <taxon>Candidatus Azamiibacteriota</taxon>
    </lineage>
</organism>
<dbReference type="Gene3D" id="3.40.50.450">
    <property type="match status" value="1"/>
</dbReference>